<feature type="signal peptide" evidence="4">
    <location>
        <begin position="1"/>
        <end position="26"/>
    </location>
</feature>
<dbReference type="PANTHER" id="PTHR10628:SF30">
    <property type="entry name" value="EXO-ALPHA-SIALIDASE"/>
    <property type="match status" value="1"/>
</dbReference>
<dbReference type="GO" id="GO:0009313">
    <property type="term" value="P:oligosaccharide catabolic process"/>
    <property type="evidence" value="ECO:0007669"/>
    <property type="project" value="TreeGrafter"/>
</dbReference>
<feature type="chain" id="PRO_5040927568" description="exo-alpha-sialidase" evidence="4">
    <location>
        <begin position="27"/>
        <end position="403"/>
    </location>
</feature>
<keyword evidence="4" id="KW-0732">Signal</keyword>
<dbReference type="InterPro" id="IPR026856">
    <property type="entry name" value="Sialidase_fam"/>
</dbReference>
<evidence type="ECO:0000313" key="6">
    <source>
        <dbReference type="EMBL" id="MCO6044277.1"/>
    </source>
</evidence>
<feature type="domain" description="Sialidase" evidence="5">
    <location>
        <begin position="79"/>
        <end position="368"/>
    </location>
</feature>
<evidence type="ECO:0000256" key="2">
    <source>
        <dbReference type="ARBA" id="ARBA00009348"/>
    </source>
</evidence>
<dbReference type="EC" id="3.2.1.18" evidence="3"/>
<comment type="similarity">
    <text evidence="2">Belongs to the glycosyl hydrolase 33 family.</text>
</comment>
<dbReference type="GO" id="GO:0005737">
    <property type="term" value="C:cytoplasm"/>
    <property type="evidence" value="ECO:0007669"/>
    <property type="project" value="TreeGrafter"/>
</dbReference>
<comment type="caution">
    <text evidence="6">The sequence shown here is derived from an EMBL/GenBank/DDBJ whole genome shotgun (WGS) entry which is preliminary data.</text>
</comment>
<dbReference type="GO" id="GO:0016020">
    <property type="term" value="C:membrane"/>
    <property type="evidence" value="ECO:0007669"/>
    <property type="project" value="TreeGrafter"/>
</dbReference>
<dbReference type="PANTHER" id="PTHR10628">
    <property type="entry name" value="SIALIDASE"/>
    <property type="match status" value="1"/>
</dbReference>
<keyword evidence="6" id="KW-0378">Hydrolase</keyword>
<dbReference type="InterPro" id="IPR036278">
    <property type="entry name" value="Sialidase_sf"/>
</dbReference>
<keyword evidence="7" id="KW-1185">Reference proteome</keyword>
<accession>A0A9X2JGD7</accession>
<evidence type="ECO:0000259" key="5">
    <source>
        <dbReference type="Pfam" id="PF13088"/>
    </source>
</evidence>
<dbReference type="SUPFAM" id="SSF50939">
    <property type="entry name" value="Sialidases"/>
    <property type="match status" value="1"/>
</dbReference>
<proteinExistence type="inferred from homology"/>
<evidence type="ECO:0000256" key="4">
    <source>
        <dbReference type="SAM" id="SignalP"/>
    </source>
</evidence>
<dbReference type="RefSeq" id="WP_252852380.1">
    <property type="nucleotide sequence ID" value="NZ_JAMXLR010000036.1"/>
</dbReference>
<name>A0A9X2JGD7_9BACT</name>
<dbReference type="Pfam" id="PF13088">
    <property type="entry name" value="BNR_2"/>
    <property type="match status" value="1"/>
</dbReference>
<gene>
    <name evidence="6" type="ORF">NG895_10195</name>
</gene>
<dbReference type="CDD" id="cd15482">
    <property type="entry name" value="Sialidase_non-viral"/>
    <property type="match status" value="1"/>
</dbReference>
<dbReference type="GO" id="GO:0006689">
    <property type="term" value="P:ganglioside catabolic process"/>
    <property type="evidence" value="ECO:0007669"/>
    <property type="project" value="TreeGrafter"/>
</dbReference>
<organism evidence="6 7">
    <name type="scientific">Aeoliella straminimaris</name>
    <dbReference type="NCBI Taxonomy" id="2954799"/>
    <lineage>
        <taxon>Bacteria</taxon>
        <taxon>Pseudomonadati</taxon>
        <taxon>Planctomycetota</taxon>
        <taxon>Planctomycetia</taxon>
        <taxon>Pirellulales</taxon>
        <taxon>Lacipirellulaceae</taxon>
        <taxon>Aeoliella</taxon>
    </lineage>
</organism>
<dbReference type="Gene3D" id="2.120.10.10">
    <property type="match status" value="1"/>
</dbReference>
<dbReference type="InterPro" id="IPR011040">
    <property type="entry name" value="Sialidase"/>
</dbReference>
<sequence length="403" mass="44464">MALRSLYRCVLKAIVVVGLLSGIAGAEQAMPSDDPSFESQVLFEAGHQGYRTYRIPSLVMTPKGTLLAAVAARYDGHGDWSDIDTMVRRSVDGGKTWTPQAIVTDDGKNTVDNATFIVDPQSGKVYLMYQINYARAYLKVSDDEGERWSAPREITSVFEQFRDRDGYDWEVIAMGPGHGIVTHSGRFIVPVWLSTSHKHRPSIAATIYSDDQGATWQAGEIIAEHNDHTPNPSEHVLVALADGRVMANMRTESPQYRRFLAFSPDGVSNWSEPQSHPQLVEPICMGSMTRLDVPGREKQSNLLLFCNPNSEAPRTSSSGAKWGARKRQNVTIRVSDDQGTTWPLSRSIEPQDSGYSDVAVGPDGMIYVLYESGKVNEHGAFIPGNITLARFNLAWIEDGSSPE</sequence>
<evidence type="ECO:0000313" key="7">
    <source>
        <dbReference type="Proteomes" id="UP001155241"/>
    </source>
</evidence>
<dbReference type="AlphaFoldDB" id="A0A9X2JGD7"/>
<evidence type="ECO:0000256" key="1">
    <source>
        <dbReference type="ARBA" id="ARBA00000427"/>
    </source>
</evidence>
<dbReference type="EMBL" id="JAMXLR010000036">
    <property type="protein sequence ID" value="MCO6044277.1"/>
    <property type="molecule type" value="Genomic_DNA"/>
</dbReference>
<comment type="catalytic activity">
    <reaction evidence="1">
        <text>Hydrolysis of alpha-(2-&gt;3)-, alpha-(2-&gt;6)-, alpha-(2-&gt;8)- glycosidic linkages of terminal sialic acid residues in oligosaccharides, glycoproteins, glycolipids, colominic acid and synthetic substrates.</text>
        <dbReference type="EC" id="3.2.1.18"/>
    </reaction>
</comment>
<dbReference type="GO" id="GO:0004308">
    <property type="term" value="F:exo-alpha-sialidase activity"/>
    <property type="evidence" value="ECO:0007669"/>
    <property type="project" value="UniProtKB-EC"/>
</dbReference>
<reference evidence="6" key="1">
    <citation type="submission" date="2022-06" db="EMBL/GenBank/DDBJ databases">
        <title>Aeoliella straminimaris, a novel planctomycete from sediments.</title>
        <authorList>
            <person name="Vitorino I.R."/>
            <person name="Lage O.M."/>
        </authorList>
    </citation>
    <scope>NUCLEOTIDE SEQUENCE</scope>
    <source>
        <strain evidence="6">ICT_H6.2</strain>
    </source>
</reference>
<dbReference type="Proteomes" id="UP001155241">
    <property type="component" value="Unassembled WGS sequence"/>
</dbReference>
<protein>
    <recommendedName>
        <fullName evidence="3">exo-alpha-sialidase</fullName>
        <ecNumber evidence="3">3.2.1.18</ecNumber>
    </recommendedName>
</protein>
<evidence type="ECO:0000256" key="3">
    <source>
        <dbReference type="ARBA" id="ARBA00012733"/>
    </source>
</evidence>